<comment type="caution">
    <text evidence="13">The sequence shown here is derived from an EMBL/GenBank/DDBJ whole genome shotgun (WGS) entry which is preliminary data.</text>
</comment>
<organism evidence="13 14">
    <name type="scientific">Mucilaginibacter conchicola</name>
    <dbReference type="NCBI Taxonomy" id="2303333"/>
    <lineage>
        <taxon>Bacteria</taxon>
        <taxon>Pseudomonadati</taxon>
        <taxon>Bacteroidota</taxon>
        <taxon>Sphingobacteriia</taxon>
        <taxon>Sphingobacteriales</taxon>
        <taxon>Sphingobacteriaceae</taxon>
        <taxon>Mucilaginibacter</taxon>
    </lineage>
</organism>
<dbReference type="Pfam" id="PF07715">
    <property type="entry name" value="Plug"/>
    <property type="match status" value="1"/>
</dbReference>
<evidence type="ECO:0000256" key="2">
    <source>
        <dbReference type="ARBA" id="ARBA00022448"/>
    </source>
</evidence>
<dbReference type="InterPro" id="IPR039426">
    <property type="entry name" value="TonB-dep_rcpt-like"/>
</dbReference>
<sequence>MQFKHLLTLCFFALTCLFVQPLMAQNKTVTGKVSDAKDGSALPGVSVVVKGSQVGTNTDANGQFKLSVPANGATLVFSFVGYTPQEVAATGGAPVNVSLQSTSTALSEVVVVSVGYGSQRKKDVTGAVESISSKDFNQGAVINPLTQIQGKVAGVNITQQGGNPNSEDAGISIRGQTSISGNQNPLFVIDGVATTGNSQFQNLSPEDIESYDVLKDASATSIYGSRGANGVILVTTKKGRQGRAQIDYAGFVGISNQSKYYDLLNATEYANAIKDIPGVDQSKYLKGGDVDWQRAITRTALTHNNNIAVSGGANGFSYRGSVNYSLQEGTIKNNGRKQLGFRFNADQKALNDKLVLSLNLSNTTVYRDQLTDRAVTERYIFNTPPTQPIYNADGTYNNSFKDFDLANPLYHLLETYNKGTTYQTLGNFSANYNLLPSLKIGATGIYIHDNTLTHYFQPTFTNEGNLNTARQQSYNKTSYQSNAHIDYNESFGKHNISATAVYEFNDFQDESFEAQGYNYLVPENLDNVLQGGDASRNKITSSKTEYKIISYLARLNYNYDNRFYLTASVRRDGSDKFGRNSQYGTFPAVNVAYRFKKDLLNNVSWVDDIKLRLGYGKVGNSSALDPYQNITLYGAGQKYFDGGSSFQYPSTYTFIQNPNSDLQWEERVGRNIGLDFSLFNNRLSGDINYYNDKTNKMLYRYLVPTPPFFVDNIYANVGSLTNKGLEIALTGQVVKGTNFSWTMNGQITFNKTKITSLSGSYNGFNLSSDQIISSSASGRGLSSVFLTYLKPGYPIDVFYLQHFEGVNDKGESQLSSDFRYIDPNPKFNYGIGNTFNYNNWSLSFFFRGVYGQKVYNNPQLIFTTLSRLPDNNVTKDALTSGNTDVRSSDRFLENASYLRLDNASLGYTFKNIKGISNLRLYLAGNNIFVITKYKGLDPEVAPVSHYVDGNVGTIPSYPKTRAFVLGANVSFK</sequence>
<evidence type="ECO:0000256" key="10">
    <source>
        <dbReference type="SAM" id="SignalP"/>
    </source>
</evidence>
<dbReference type="InterPro" id="IPR023997">
    <property type="entry name" value="TonB-dep_OMP_SusC/RagA_CS"/>
</dbReference>
<dbReference type="EMBL" id="QWDC01000003">
    <property type="protein sequence ID" value="RFZ90608.1"/>
    <property type="molecule type" value="Genomic_DNA"/>
</dbReference>
<dbReference type="SUPFAM" id="SSF56935">
    <property type="entry name" value="Porins"/>
    <property type="match status" value="1"/>
</dbReference>
<evidence type="ECO:0000256" key="8">
    <source>
        <dbReference type="PROSITE-ProRule" id="PRU01360"/>
    </source>
</evidence>
<keyword evidence="10" id="KW-0732">Signal</keyword>
<dbReference type="PROSITE" id="PS52016">
    <property type="entry name" value="TONB_DEPENDENT_REC_3"/>
    <property type="match status" value="1"/>
</dbReference>
<feature type="domain" description="TonB-dependent receptor-like beta-barrel" evidence="11">
    <location>
        <begin position="373"/>
        <end position="927"/>
    </location>
</feature>
<evidence type="ECO:0000256" key="6">
    <source>
        <dbReference type="ARBA" id="ARBA00023136"/>
    </source>
</evidence>
<evidence type="ECO:0000256" key="4">
    <source>
        <dbReference type="ARBA" id="ARBA00022692"/>
    </source>
</evidence>
<keyword evidence="2 8" id="KW-0813">Transport</keyword>
<comment type="subcellular location">
    <subcellularLocation>
        <location evidence="1 8">Cell outer membrane</location>
        <topology evidence="1 8">Multi-pass membrane protein</topology>
    </subcellularLocation>
</comment>
<keyword evidence="7 8" id="KW-0998">Cell outer membrane</keyword>
<evidence type="ECO:0000259" key="11">
    <source>
        <dbReference type="Pfam" id="PF00593"/>
    </source>
</evidence>
<dbReference type="InterPro" id="IPR036942">
    <property type="entry name" value="Beta-barrel_TonB_sf"/>
</dbReference>
<name>A0A372NP11_9SPHI</name>
<evidence type="ECO:0000259" key="12">
    <source>
        <dbReference type="Pfam" id="PF07715"/>
    </source>
</evidence>
<dbReference type="NCBIfam" id="TIGR04057">
    <property type="entry name" value="SusC_RagA_signa"/>
    <property type="match status" value="1"/>
</dbReference>
<proteinExistence type="inferred from homology"/>
<dbReference type="Pfam" id="PF13715">
    <property type="entry name" value="CarbopepD_reg_2"/>
    <property type="match status" value="1"/>
</dbReference>
<feature type="domain" description="TonB-dependent receptor plug" evidence="12">
    <location>
        <begin position="121"/>
        <end position="231"/>
    </location>
</feature>
<dbReference type="GO" id="GO:0009279">
    <property type="term" value="C:cell outer membrane"/>
    <property type="evidence" value="ECO:0007669"/>
    <property type="project" value="UniProtKB-SubCell"/>
</dbReference>
<dbReference type="Gene3D" id="2.40.170.20">
    <property type="entry name" value="TonB-dependent receptor, beta-barrel domain"/>
    <property type="match status" value="1"/>
</dbReference>
<protein>
    <submittedName>
        <fullName evidence="13">SusC/RagA family TonB-linked outer membrane protein</fullName>
    </submittedName>
</protein>
<dbReference type="InterPro" id="IPR008969">
    <property type="entry name" value="CarboxyPept-like_regulatory"/>
</dbReference>
<dbReference type="NCBIfam" id="TIGR04056">
    <property type="entry name" value="OMP_RagA_SusC"/>
    <property type="match status" value="1"/>
</dbReference>
<feature type="signal peptide" evidence="10">
    <location>
        <begin position="1"/>
        <end position="24"/>
    </location>
</feature>
<dbReference type="SUPFAM" id="SSF49464">
    <property type="entry name" value="Carboxypeptidase regulatory domain-like"/>
    <property type="match status" value="1"/>
</dbReference>
<keyword evidence="5 9" id="KW-0798">TonB box</keyword>
<keyword evidence="4 8" id="KW-0812">Transmembrane</keyword>
<dbReference type="Proteomes" id="UP000264217">
    <property type="component" value="Unassembled WGS sequence"/>
</dbReference>
<dbReference type="Gene3D" id="2.170.130.10">
    <property type="entry name" value="TonB-dependent receptor, plug domain"/>
    <property type="match status" value="1"/>
</dbReference>
<dbReference type="InterPro" id="IPR023996">
    <property type="entry name" value="TonB-dep_OMP_SusC/RagA"/>
</dbReference>
<accession>A0A372NP11</accession>
<dbReference type="InterPro" id="IPR012910">
    <property type="entry name" value="Plug_dom"/>
</dbReference>
<feature type="chain" id="PRO_5016860603" evidence="10">
    <location>
        <begin position="25"/>
        <end position="972"/>
    </location>
</feature>
<dbReference type="Gene3D" id="2.60.40.1120">
    <property type="entry name" value="Carboxypeptidase-like, regulatory domain"/>
    <property type="match status" value="1"/>
</dbReference>
<evidence type="ECO:0000256" key="9">
    <source>
        <dbReference type="RuleBase" id="RU003357"/>
    </source>
</evidence>
<keyword evidence="6 8" id="KW-0472">Membrane</keyword>
<keyword evidence="14" id="KW-1185">Reference proteome</keyword>
<evidence type="ECO:0000256" key="5">
    <source>
        <dbReference type="ARBA" id="ARBA00023077"/>
    </source>
</evidence>
<evidence type="ECO:0000256" key="7">
    <source>
        <dbReference type="ARBA" id="ARBA00023237"/>
    </source>
</evidence>
<dbReference type="InterPro" id="IPR037066">
    <property type="entry name" value="Plug_dom_sf"/>
</dbReference>
<keyword evidence="3 8" id="KW-1134">Transmembrane beta strand</keyword>
<evidence type="ECO:0000313" key="13">
    <source>
        <dbReference type="EMBL" id="RFZ90608.1"/>
    </source>
</evidence>
<evidence type="ECO:0000256" key="1">
    <source>
        <dbReference type="ARBA" id="ARBA00004571"/>
    </source>
</evidence>
<dbReference type="RefSeq" id="WP_117392812.1">
    <property type="nucleotide sequence ID" value="NZ_QWDC01000003.1"/>
</dbReference>
<evidence type="ECO:0000256" key="3">
    <source>
        <dbReference type="ARBA" id="ARBA00022452"/>
    </source>
</evidence>
<dbReference type="Pfam" id="PF00593">
    <property type="entry name" value="TonB_dep_Rec_b-barrel"/>
    <property type="match status" value="1"/>
</dbReference>
<dbReference type="InterPro" id="IPR000531">
    <property type="entry name" value="Beta-barrel_TonB"/>
</dbReference>
<reference evidence="13 14" key="1">
    <citation type="submission" date="2018-08" db="EMBL/GenBank/DDBJ databases">
        <title>Mucilaginibacter sp. MYSH2.</title>
        <authorList>
            <person name="Seo T."/>
        </authorList>
    </citation>
    <scope>NUCLEOTIDE SEQUENCE [LARGE SCALE GENOMIC DNA]</scope>
    <source>
        <strain evidence="13 14">MYSH2</strain>
    </source>
</reference>
<evidence type="ECO:0000313" key="14">
    <source>
        <dbReference type="Proteomes" id="UP000264217"/>
    </source>
</evidence>
<gene>
    <name evidence="13" type="ORF">D0C36_16700</name>
</gene>
<dbReference type="OrthoDB" id="9768177at2"/>
<dbReference type="AlphaFoldDB" id="A0A372NP11"/>
<comment type="similarity">
    <text evidence="8 9">Belongs to the TonB-dependent receptor family.</text>
</comment>